<dbReference type="AlphaFoldDB" id="A0A8T7LZ62"/>
<evidence type="ECO:0000259" key="1">
    <source>
        <dbReference type="PROSITE" id="PS51836"/>
    </source>
</evidence>
<proteinExistence type="predicted"/>
<dbReference type="GO" id="GO:0005737">
    <property type="term" value="C:cytoplasm"/>
    <property type="evidence" value="ECO:0007669"/>
    <property type="project" value="UniProtKB-ARBA"/>
</dbReference>
<protein>
    <recommendedName>
        <fullName evidence="1">UDENN FNIP1/2-type domain-containing protein</fullName>
    </recommendedName>
</protein>
<evidence type="ECO:0000313" key="2">
    <source>
        <dbReference type="EMBL" id="NWJ44809.1"/>
    </source>
</evidence>
<feature type="domain" description="UDENN FNIP1/2-type" evidence="1">
    <location>
        <begin position="1"/>
        <end position="75"/>
    </location>
</feature>
<dbReference type="Proteomes" id="UP001431572">
    <property type="component" value="Chromosome 1"/>
</dbReference>
<accession>A0A8T7LZ62</accession>
<sequence length="75" mass="9006">MLEDYLQKIEKLSDEKLLALANRYRNTIQEIRIYRRDAEIVAFTTVVKYTDEELRKKEEELAIIQSMIEKRGLTE</sequence>
<reference evidence="2 4" key="1">
    <citation type="submission" date="2020-06" db="EMBL/GenBank/DDBJ databases">
        <title>Anoxygenic phototrophic Chloroflexota member uses a Type I reaction center.</title>
        <authorList>
            <person name="Tsuji J.M."/>
            <person name="Shaw N.A."/>
            <person name="Nagashima S."/>
            <person name="Venkiteswaran J."/>
            <person name="Schiff S.L."/>
            <person name="Hanada S."/>
            <person name="Tank M."/>
            <person name="Neufeld J.D."/>
        </authorList>
    </citation>
    <scope>NUCLEOTIDE SEQUENCE [LARGE SCALE GENOMIC DNA]</scope>
    <source>
        <strain evidence="2">L227-S17</strain>
    </source>
</reference>
<evidence type="ECO:0000313" key="3">
    <source>
        <dbReference type="EMBL" id="WJW66692.1"/>
    </source>
</evidence>
<dbReference type="Proteomes" id="UP000521676">
    <property type="component" value="Unassembled WGS sequence"/>
</dbReference>
<reference evidence="3" key="2">
    <citation type="journal article" date="2024" name="Nature">
        <title>Anoxygenic phototroph of the Chloroflexota uses a type I reaction centre.</title>
        <authorList>
            <person name="Tsuji J.M."/>
            <person name="Shaw N.A."/>
            <person name="Nagashima S."/>
            <person name="Venkiteswaran J.J."/>
            <person name="Schiff S.L."/>
            <person name="Watanabe T."/>
            <person name="Fukui M."/>
            <person name="Hanada S."/>
            <person name="Tank M."/>
            <person name="Neufeld J.D."/>
        </authorList>
    </citation>
    <scope>NUCLEOTIDE SEQUENCE</scope>
    <source>
        <strain evidence="3">L227-S17</strain>
    </source>
</reference>
<keyword evidence="5" id="KW-1185">Reference proteome</keyword>
<evidence type="ECO:0000313" key="5">
    <source>
        <dbReference type="Proteomes" id="UP001431572"/>
    </source>
</evidence>
<dbReference type="EMBL" id="JACATZ010000001">
    <property type="protein sequence ID" value="NWJ44809.1"/>
    <property type="molecule type" value="Genomic_DNA"/>
</dbReference>
<dbReference type="EMBL" id="CP128399">
    <property type="protein sequence ID" value="WJW66692.1"/>
    <property type="molecule type" value="Genomic_DNA"/>
</dbReference>
<dbReference type="InterPro" id="IPR037545">
    <property type="entry name" value="DENN_FNIP1/2"/>
</dbReference>
<name>A0A8T7LZ62_9CHLR</name>
<gene>
    <name evidence="2" type="ORF">HXX08_02930</name>
    <name evidence="3" type="ORF">OZ401_002505</name>
</gene>
<dbReference type="PROSITE" id="PS51836">
    <property type="entry name" value="DENN_FNIP12"/>
    <property type="match status" value="1"/>
</dbReference>
<organism evidence="2 4">
    <name type="scientific">Candidatus Chlorohelix allophototropha</name>
    <dbReference type="NCBI Taxonomy" id="3003348"/>
    <lineage>
        <taxon>Bacteria</taxon>
        <taxon>Bacillati</taxon>
        <taxon>Chloroflexota</taxon>
        <taxon>Chloroflexia</taxon>
        <taxon>Candidatus Chloroheliales</taxon>
        <taxon>Candidatus Chloroheliaceae</taxon>
        <taxon>Candidatus Chlorohelix</taxon>
    </lineage>
</organism>
<dbReference type="RefSeq" id="WP_341468586.1">
    <property type="nucleotide sequence ID" value="NZ_CP128399.1"/>
</dbReference>
<evidence type="ECO:0000313" key="4">
    <source>
        <dbReference type="Proteomes" id="UP000521676"/>
    </source>
</evidence>